<dbReference type="Gene3D" id="3.30.565.10">
    <property type="entry name" value="Histidine kinase-like ATPase, C-terminal domain"/>
    <property type="match status" value="1"/>
</dbReference>
<keyword evidence="9" id="KW-0472">Membrane</keyword>
<keyword evidence="7" id="KW-0067">ATP-binding</keyword>
<dbReference type="RefSeq" id="WP_367917466.1">
    <property type="nucleotide sequence ID" value="NZ_BAABAC010000005.1"/>
</dbReference>
<feature type="transmembrane region" description="Helical" evidence="9">
    <location>
        <begin position="133"/>
        <end position="154"/>
    </location>
</feature>
<dbReference type="CDD" id="cd16917">
    <property type="entry name" value="HATPase_UhpB-NarQ-NarX-like"/>
    <property type="match status" value="1"/>
</dbReference>
<keyword evidence="5" id="KW-0547">Nucleotide-binding</keyword>
<keyword evidence="6 11" id="KW-0418">Kinase</keyword>
<keyword evidence="8" id="KW-0902">Two-component regulatory system</keyword>
<evidence type="ECO:0000313" key="11">
    <source>
        <dbReference type="EMBL" id="MFD1247064.1"/>
    </source>
</evidence>
<dbReference type="SUPFAM" id="SSF55874">
    <property type="entry name" value="ATPase domain of HSP90 chaperone/DNA topoisomerase II/histidine kinase"/>
    <property type="match status" value="1"/>
</dbReference>
<dbReference type="EC" id="2.7.13.3" evidence="2"/>
<evidence type="ECO:0000313" key="12">
    <source>
        <dbReference type="Proteomes" id="UP001597229"/>
    </source>
</evidence>
<keyword evidence="3" id="KW-0597">Phosphoprotein</keyword>
<reference evidence="12" key="1">
    <citation type="journal article" date="2019" name="Int. J. Syst. Evol. Microbiol.">
        <title>The Global Catalogue of Microorganisms (GCM) 10K type strain sequencing project: providing services to taxonomists for standard genome sequencing and annotation.</title>
        <authorList>
            <consortium name="The Broad Institute Genomics Platform"/>
            <consortium name="The Broad Institute Genome Sequencing Center for Infectious Disease"/>
            <person name="Wu L."/>
            <person name="Ma J."/>
        </authorList>
    </citation>
    <scope>NUCLEOTIDE SEQUENCE [LARGE SCALE GENOMIC DNA]</scope>
    <source>
        <strain evidence="12">CCUG 52478</strain>
    </source>
</reference>
<name>A0ABW3VXT1_9ACTN</name>
<evidence type="ECO:0000259" key="10">
    <source>
        <dbReference type="Pfam" id="PF07730"/>
    </source>
</evidence>
<gene>
    <name evidence="11" type="ORF">ACFQ3F_04635</name>
</gene>
<dbReference type="EMBL" id="JBHTLX010000005">
    <property type="protein sequence ID" value="MFD1247064.1"/>
    <property type="molecule type" value="Genomic_DNA"/>
</dbReference>
<accession>A0ABW3VXT1</accession>
<feature type="transmembrane region" description="Helical" evidence="9">
    <location>
        <begin position="15"/>
        <end position="34"/>
    </location>
</feature>
<keyword evidence="9" id="KW-1133">Transmembrane helix</keyword>
<keyword evidence="9" id="KW-0812">Transmembrane</keyword>
<feature type="transmembrane region" description="Helical" evidence="9">
    <location>
        <begin position="46"/>
        <end position="64"/>
    </location>
</feature>
<evidence type="ECO:0000256" key="3">
    <source>
        <dbReference type="ARBA" id="ARBA00022553"/>
    </source>
</evidence>
<dbReference type="InterPro" id="IPR036890">
    <property type="entry name" value="HATPase_C_sf"/>
</dbReference>
<protein>
    <recommendedName>
        <fullName evidence="2">histidine kinase</fullName>
        <ecNumber evidence="2">2.7.13.3</ecNumber>
    </recommendedName>
</protein>
<evidence type="ECO:0000256" key="7">
    <source>
        <dbReference type="ARBA" id="ARBA00022840"/>
    </source>
</evidence>
<feature type="transmembrane region" description="Helical" evidence="9">
    <location>
        <begin position="70"/>
        <end position="92"/>
    </location>
</feature>
<comment type="caution">
    <text evidence="11">The sequence shown here is derived from an EMBL/GenBank/DDBJ whole genome shotgun (WGS) entry which is preliminary data.</text>
</comment>
<evidence type="ECO:0000256" key="9">
    <source>
        <dbReference type="SAM" id="Phobius"/>
    </source>
</evidence>
<dbReference type="PANTHER" id="PTHR24421:SF10">
    <property type="entry name" value="NITRATE_NITRITE SENSOR PROTEIN NARQ"/>
    <property type="match status" value="1"/>
</dbReference>
<feature type="domain" description="Signal transduction histidine kinase subgroup 3 dimerisation and phosphoacceptor" evidence="10">
    <location>
        <begin position="185"/>
        <end position="250"/>
    </location>
</feature>
<keyword evidence="4" id="KW-0808">Transferase</keyword>
<dbReference type="Pfam" id="PF07730">
    <property type="entry name" value="HisKA_3"/>
    <property type="match status" value="1"/>
</dbReference>
<comment type="catalytic activity">
    <reaction evidence="1">
        <text>ATP + protein L-histidine = ADP + protein N-phospho-L-histidine.</text>
        <dbReference type="EC" id="2.7.13.3"/>
    </reaction>
</comment>
<keyword evidence="12" id="KW-1185">Reference proteome</keyword>
<organism evidence="11 12">
    <name type="scientific">Nocardioides ginsengisoli</name>
    <dbReference type="NCBI Taxonomy" id="363868"/>
    <lineage>
        <taxon>Bacteria</taxon>
        <taxon>Bacillati</taxon>
        <taxon>Actinomycetota</taxon>
        <taxon>Actinomycetes</taxon>
        <taxon>Propionibacteriales</taxon>
        <taxon>Nocardioidaceae</taxon>
        <taxon>Nocardioides</taxon>
    </lineage>
</organism>
<evidence type="ECO:0000256" key="6">
    <source>
        <dbReference type="ARBA" id="ARBA00022777"/>
    </source>
</evidence>
<evidence type="ECO:0000256" key="8">
    <source>
        <dbReference type="ARBA" id="ARBA00023012"/>
    </source>
</evidence>
<dbReference type="Proteomes" id="UP001597229">
    <property type="component" value="Unassembled WGS sequence"/>
</dbReference>
<sequence>MDECDPGRYQPRLRWYSQLWRYALALALGILVWSPAMDAQLDKHPLLFWLDLGLGLVSFVLVGFRRRWPFAIAVACVLLAPFSSLSAGPATLATVSMATRRRGWQIIAVGVLNVVLSWGYYVFQPMVDTDPWWLTMTVTVAVTTAILAWGMYVGSRRELIWTLRQRAETAEAERDLRASQARSNERARIAREMHDVLAHRISQISMHAGALTFREDLSADEMRSSVAVIQAKAHEALSDLREVLGVLRDVETATPLTGPQPTYGDLDTLVADARAAGAAIDYDDRLAAPLPDLMARTVYRLVQEGITNAGKHAPAATLRITVSGSPADGVDVVLANALGFGPTRTPGAGLGLVGLTERAELRGGTLSHGIERTREPGVGVVEQFVLRAWLPWAAETAEAEEVLS</sequence>
<dbReference type="PANTHER" id="PTHR24421">
    <property type="entry name" value="NITRATE/NITRITE SENSOR PROTEIN NARX-RELATED"/>
    <property type="match status" value="1"/>
</dbReference>
<evidence type="ECO:0000256" key="2">
    <source>
        <dbReference type="ARBA" id="ARBA00012438"/>
    </source>
</evidence>
<dbReference type="Gene3D" id="1.20.5.1930">
    <property type="match status" value="1"/>
</dbReference>
<dbReference type="InterPro" id="IPR011712">
    <property type="entry name" value="Sig_transdc_His_kin_sub3_dim/P"/>
</dbReference>
<proteinExistence type="predicted"/>
<dbReference type="GO" id="GO:0016301">
    <property type="term" value="F:kinase activity"/>
    <property type="evidence" value="ECO:0007669"/>
    <property type="project" value="UniProtKB-KW"/>
</dbReference>
<evidence type="ECO:0000256" key="1">
    <source>
        <dbReference type="ARBA" id="ARBA00000085"/>
    </source>
</evidence>
<evidence type="ECO:0000256" key="5">
    <source>
        <dbReference type="ARBA" id="ARBA00022741"/>
    </source>
</evidence>
<evidence type="ECO:0000256" key="4">
    <source>
        <dbReference type="ARBA" id="ARBA00022679"/>
    </source>
</evidence>
<feature type="transmembrane region" description="Helical" evidence="9">
    <location>
        <begin position="104"/>
        <end position="121"/>
    </location>
</feature>
<dbReference type="InterPro" id="IPR050482">
    <property type="entry name" value="Sensor_HK_TwoCompSys"/>
</dbReference>